<feature type="compositionally biased region" description="Polar residues" evidence="1">
    <location>
        <begin position="168"/>
        <end position="186"/>
    </location>
</feature>
<sequence length="602" mass="69807">SLAFDPANEGDGAVRRESLAFDPANEGDGAVRRESLAFDPADEKEQIIRRQIEIQNRQIGIKYRKFNFKKQSSLYRQSYSQQIRTFKVITASSNRQSDSKPQSWHSRAIKLERSRTKQSYYSPIRTRQQTMDQQFNVTLQQHGKHTSRGQTDPLHRNMEIYKGRSVSDEGNQSISEKYTKSCNPSRQLQSTQLIEIKGERGRIEQANSERTRRWKSRRSENRRFEMDQSMFCYTKTGKRKMEKNYRLQDSQQTSLFQSLHHGRHTYTTRIAKAWRLDDKNRLGISISPYNSRQRILTIPRVYSQQQVPLVQGVVLRGETCTINLSQNSPSGNQIDQRSAQSSRSGVLRRNNCHPRRKVEIRINKPEHHQHLEKLWVENINQKVNTRTNLIDNVSRMGNQHGEGTVDDDNRKIEQNQINDCKMEESCLKRNTGQSQIPCEFHWITKLPSALNQERWTPHEENKQSQNLDSTEIFWWKAEVDKNKPIQAIIIQPQPIQSTDASINSWGACLKLLNPEEQILFQGDWGNNWRLSGSNQREAAAILCALRRSDPFLKERQVRSLKIQTDNSSAAFNINRGAAATALAKLVDRTLDTAEKLNIELHT</sequence>
<feature type="non-terminal residue" evidence="2">
    <location>
        <position position="1"/>
    </location>
</feature>
<dbReference type="AlphaFoldDB" id="A0A5J4U1X0"/>
<evidence type="ECO:0000313" key="3">
    <source>
        <dbReference type="Proteomes" id="UP000324800"/>
    </source>
</evidence>
<feature type="region of interest" description="Disordered" evidence="1">
    <location>
        <begin position="325"/>
        <end position="351"/>
    </location>
</feature>
<comment type="caution">
    <text evidence="2">The sequence shown here is derived from an EMBL/GenBank/DDBJ whole genome shotgun (WGS) entry which is preliminary data.</text>
</comment>
<dbReference type="Proteomes" id="UP000324800">
    <property type="component" value="Unassembled WGS sequence"/>
</dbReference>
<name>A0A5J4U1X0_9EUKA</name>
<feature type="region of interest" description="Disordered" evidence="1">
    <location>
        <begin position="1"/>
        <end position="27"/>
    </location>
</feature>
<proteinExistence type="predicted"/>
<dbReference type="EMBL" id="SNRW01022178">
    <property type="protein sequence ID" value="KAA6364012.1"/>
    <property type="molecule type" value="Genomic_DNA"/>
</dbReference>
<feature type="region of interest" description="Disordered" evidence="1">
    <location>
        <begin position="165"/>
        <end position="186"/>
    </location>
</feature>
<evidence type="ECO:0000256" key="1">
    <source>
        <dbReference type="SAM" id="MobiDB-lite"/>
    </source>
</evidence>
<evidence type="ECO:0000313" key="2">
    <source>
        <dbReference type="EMBL" id="KAA6364012.1"/>
    </source>
</evidence>
<organism evidence="2 3">
    <name type="scientific">Streblomastix strix</name>
    <dbReference type="NCBI Taxonomy" id="222440"/>
    <lineage>
        <taxon>Eukaryota</taxon>
        <taxon>Metamonada</taxon>
        <taxon>Preaxostyla</taxon>
        <taxon>Oxymonadida</taxon>
        <taxon>Streblomastigidae</taxon>
        <taxon>Streblomastix</taxon>
    </lineage>
</organism>
<gene>
    <name evidence="2" type="ORF">EZS28_040461</name>
</gene>
<feature type="non-terminal residue" evidence="2">
    <location>
        <position position="602"/>
    </location>
</feature>
<accession>A0A5J4U1X0</accession>
<protein>
    <submittedName>
        <fullName evidence="2">Uncharacterized protein</fullName>
    </submittedName>
</protein>
<reference evidence="2 3" key="1">
    <citation type="submission" date="2019-03" db="EMBL/GenBank/DDBJ databases">
        <title>Single cell metagenomics reveals metabolic interactions within the superorganism composed of flagellate Streblomastix strix and complex community of Bacteroidetes bacteria on its surface.</title>
        <authorList>
            <person name="Treitli S.C."/>
            <person name="Kolisko M."/>
            <person name="Husnik F."/>
            <person name="Keeling P."/>
            <person name="Hampl V."/>
        </authorList>
    </citation>
    <scope>NUCLEOTIDE SEQUENCE [LARGE SCALE GENOMIC DNA]</scope>
    <source>
        <strain evidence="2">ST1C</strain>
    </source>
</reference>
<feature type="compositionally biased region" description="Polar residues" evidence="1">
    <location>
        <begin position="325"/>
        <end position="344"/>
    </location>
</feature>